<dbReference type="PANTHER" id="PTHR35896">
    <property type="entry name" value="IG-LIKE DOMAIN-CONTAINING PROTEIN"/>
    <property type="match status" value="1"/>
</dbReference>
<dbReference type="PANTHER" id="PTHR35896:SF3">
    <property type="entry name" value="MAJOR FACILITATOR SUPERFAMILY TRANSPORTER"/>
    <property type="match status" value="1"/>
</dbReference>
<comment type="caution">
    <text evidence="2">The sequence shown here is derived from an EMBL/GenBank/DDBJ whole genome shotgun (WGS) entry which is preliminary data.</text>
</comment>
<keyword evidence="1" id="KW-1133">Transmembrane helix</keyword>
<name>A0A8H3UXK1_VENIN</name>
<keyword evidence="1" id="KW-0812">Transmembrane</keyword>
<dbReference type="Proteomes" id="UP000447873">
    <property type="component" value="Unassembled WGS sequence"/>
</dbReference>
<feature type="transmembrane region" description="Helical" evidence="1">
    <location>
        <begin position="53"/>
        <end position="72"/>
    </location>
</feature>
<evidence type="ECO:0000313" key="3">
    <source>
        <dbReference type="Proteomes" id="UP000447873"/>
    </source>
</evidence>
<proteinExistence type="predicted"/>
<evidence type="ECO:0000256" key="1">
    <source>
        <dbReference type="SAM" id="Phobius"/>
    </source>
</evidence>
<reference evidence="2 3" key="1">
    <citation type="submission" date="2018-12" db="EMBL/GenBank/DDBJ databases">
        <title>Venturia inaequalis Genome Resource.</title>
        <authorList>
            <person name="Lichtner F.J."/>
        </authorList>
    </citation>
    <scope>NUCLEOTIDE SEQUENCE [LARGE SCALE GENOMIC DNA]</scope>
    <source>
        <strain evidence="2 3">120213</strain>
    </source>
</reference>
<dbReference type="EMBL" id="WNWS01000156">
    <property type="protein sequence ID" value="KAE9977302.1"/>
    <property type="molecule type" value="Genomic_DNA"/>
</dbReference>
<keyword evidence="1" id="KW-0472">Membrane</keyword>
<dbReference type="InterPro" id="IPR053008">
    <property type="entry name" value="Phomopsin_biosynth_assoc"/>
</dbReference>
<protein>
    <submittedName>
        <fullName evidence="2">Uncharacterized protein</fullName>
    </submittedName>
</protein>
<dbReference type="AlphaFoldDB" id="A0A8H3UXK1"/>
<organism evidence="2 3">
    <name type="scientific">Venturia inaequalis</name>
    <name type="common">Apple scab fungus</name>
    <dbReference type="NCBI Taxonomy" id="5025"/>
    <lineage>
        <taxon>Eukaryota</taxon>
        <taxon>Fungi</taxon>
        <taxon>Dikarya</taxon>
        <taxon>Ascomycota</taxon>
        <taxon>Pezizomycotina</taxon>
        <taxon>Dothideomycetes</taxon>
        <taxon>Pleosporomycetidae</taxon>
        <taxon>Venturiales</taxon>
        <taxon>Venturiaceae</taxon>
        <taxon>Venturia</taxon>
    </lineage>
</organism>
<sequence length="237" mass="27041">MLGAIYRDDGKSGGMLPLRQTDPDLDFETLSPYPDLPAQRHGVAARFRLGLTYVIKCVVLCLIVWFAVTLMIRSRGSQSTTKTVDCSCGDTLQEARSRGCIFDALSTSWLPPRCIDESVSTKFDLSGPEPDGTWPYFTSTNGSQKIHASELWRHTYDSDDGYWTTNRWHISHCLYFWLRQYRELKRGVITWDESHDGEAHIPHCLEIITMVASGLEPIDAIRTHAWQNPSKKHDHHM</sequence>
<gene>
    <name evidence="2" type="ORF">EG328_002131</name>
</gene>
<accession>A0A8H3UXK1</accession>
<evidence type="ECO:0000313" key="2">
    <source>
        <dbReference type="EMBL" id="KAE9977302.1"/>
    </source>
</evidence>